<dbReference type="Proteomes" id="UP001595909">
    <property type="component" value="Unassembled WGS sequence"/>
</dbReference>
<accession>A0ABV9RFD3</accession>
<gene>
    <name evidence="1" type="ORF">ACFPEL_00450</name>
</gene>
<dbReference type="EMBL" id="JBHSIM010000001">
    <property type="protein sequence ID" value="MFC4830862.1"/>
    <property type="molecule type" value="Genomic_DNA"/>
</dbReference>
<comment type="caution">
    <text evidence="1">The sequence shown here is derived from an EMBL/GenBank/DDBJ whole genome shotgun (WGS) entry which is preliminary data.</text>
</comment>
<sequence>MPEGLTRTRQQTEIGEGLAVGCLVAGVNAISSTAPLDTALTTAFDSWPWVSRYPAARRHPRLAEILQRSSGRRGSRVARWSSSSGLFVPQLCDDEWDLSAACVQLEEATAIPARR</sequence>
<evidence type="ECO:0000313" key="2">
    <source>
        <dbReference type="Proteomes" id="UP001595909"/>
    </source>
</evidence>
<reference evidence="2" key="1">
    <citation type="journal article" date="2019" name="Int. J. Syst. Evol. Microbiol.">
        <title>The Global Catalogue of Microorganisms (GCM) 10K type strain sequencing project: providing services to taxonomists for standard genome sequencing and annotation.</title>
        <authorList>
            <consortium name="The Broad Institute Genomics Platform"/>
            <consortium name="The Broad Institute Genome Sequencing Center for Infectious Disease"/>
            <person name="Wu L."/>
            <person name="Ma J."/>
        </authorList>
    </citation>
    <scope>NUCLEOTIDE SEQUENCE [LARGE SCALE GENOMIC DNA]</scope>
    <source>
        <strain evidence="2">CCUG 50347</strain>
    </source>
</reference>
<protein>
    <submittedName>
        <fullName evidence="1">Uncharacterized protein</fullName>
    </submittedName>
</protein>
<evidence type="ECO:0000313" key="1">
    <source>
        <dbReference type="EMBL" id="MFC4830862.1"/>
    </source>
</evidence>
<name>A0ABV9RFD3_9PSEU</name>
<keyword evidence="2" id="KW-1185">Reference proteome</keyword>
<proteinExistence type="predicted"/>
<organism evidence="1 2">
    <name type="scientific">Actinomycetospora chibensis</name>
    <dbReference type="NCBI Taxonomy" id="663606"/>
    <lineage>
        <taxon>Bacteria</taxon>
        <taxon>Bacillati</taxon>
        <taxon>Actinomycetota</taxon>
        <taxon>Actinomycetes</taxon>
        <taxon>Pseudonocardiales</taxon>
        <taxon>Pseudonocardiaceae</taxon>
        <taxon>Actinomycetospora</taxon>
    </lineage>
</organism>
<dbReference type="RefSeq" id="WP_274188927.1">
    <property type="nucleotide sequence ID" value="NZ_BAABHN010000001.1"/>
</dbReference>